<feature type="compositionally biased region" description="Basic and acidic residues" evidence="1">
    <location>
        <begin position="95"/>
        <end position="107"/>
    </location>
</feature>
<dbReference type="Proteomes" id="UP000265515">
    <property type="component" value="Unassembled WGS sequence"/>
</dbReference>
<feature type="compositionally biased region" description="Low complexity" evidence="1">
    <location>
        <begin position="108"/>
        <end position="119"/>
    </location>
</feature>
<name>A0A388KXS4_CHABU</name>
<organism evidence="2 3">
    <name type="scientific">Chara braunii</name>
    <name type="common">Braun's stonewort</name>
    <dbReference type="NCBI Taxonomy" id="69332"/>
    <lineage>
        <taxon>Eukaryota</taxon>
        <taxon>Viridiplantae</taxon>
        <taxon>Streptophyta</taxon>
        <taxon>Charophyceae</taxon>
        <taxon>Charales</taxon>
        <taxon>Characeae</taxon>
        <taxon>Chara</taxon>
    </lineage>
</organism>
<evidence type="ECO:0000256" key="1">
    <source>
        <dbReference type="SAM" id="MobiDB-lite"/>
    </source>
</evidence>
<accession>A0A388KXS4</accession>
<dbReference type="AlphaFoldDB" id="A0A388KXS4"/>
<protein>
    <submittedName>
        <fullName evidence="2">Uncharacterized protein</fullName>
    </submittedName>
</protein>
<sequence length="119" mass="12984">MQFSIIVQLQFGRSCGTPLKKPDKDFRKIFWGARPGFMMPMEGHKLKHQKSGGWLRAALADMDEQSWSGTRRMARLDGDDGGAPECSRVMTTKARQGEDNDGADDHATTAGKQQAGAGG</sequence>
<dbReference type="EMBL" id="BFEA01000212">
    <property type="protein sequence ID" value="GBG74841.1"/>
    <property type="molecule type" value="Genomic_DNA"/>
</dbReference>
<proteinExistence type="predicted"/>
<feature type="region of interest" description="Disordered" evidence="1">
    <location>
        <begin position="74"/>
        <end position="119"/>
    </location>
</feature>
<comment type="caution">
    <text evidence="2">The sequence shown here is derived from an EMBL/GenBank/DDBJ whole genome shotgun (WGS) entry which is preliminary data.</text>
</comment>
<dbReference type="Gramene" id="GBG74841">
    <property type="protein sequence ID" value="GBG74841"/>
    <property type="gene ID" value="CBR_g19353"/>
</dbReference>
<keyword evidence="3" id="KW-1185">Reference proteome</keyword>
<evidence type="ECO:0000313" key="2">
    <source>
        <dbReference type="EMBL" id="GBG74841.1"/>
    </source>
</evidence>
<reference evidence="2 3" key="1">
    <citation type="journal article" date="2018" name="Cell">
        <title>The Chara Genome: Secondary Complexity and Implications for Plant Terrestrialization.</title>
        <authorList>
            <person name="Nishiyama T."/>
            <person name="Sakayama H."/>
            <person name="Vries J.D."/>
            <person name="Buschmann H."/>
            <person name="Saint-Marcoux D."/>
            <person name="Ullrich K.K."/>
            <person name="Haas F.B."/>
            <person name="Vanderstraeten L."/>
            <person name="Becker D."/>
            <person name="Lang D."/>
            <person name="Vosolsobe S."/>
            <person name="Rombauts S."/>
            <person name="Wilhelmsson P.K.I."/>
            <person name="Janitza P."/>
            <person name="Kern R."/>
            <person name="Heyl A."/>
            <person name="Rumpler F."/>
            <person name="Villalobos L.I.A.C."/>
            <person name="Clay J.M."/>
            <person name="Skokan R."/>
            <person name="Toyoda A."/>
            <person name="Suzuki Y."/>
            <person name="Kagoshima H."/>
            <person name="Schijlen E."/>
            <person name="Tajeshwar N."/>
            <person name="Catarino B."/>
            <person name="Hetherington A.J."/>
            <person name="Saltykova A."/>
            <person name="Bonnot C."/>
            <person name="Breuninger H."/>
            <person name="Symeonidi A."/>
            <person name="Radhakrishnan G.V."/>
            <person name="Van Nieuwerburgh F."/>
            <person name="Deforce D."/>
            <person name="Chang C."/>
            <person name="Karol K.G."/>
            <person name="Hedrich R."/>
            <person name="Ulvskov P."/>
            <person name="Glockner G."/>
            <person name="Delwiche C.F."/>
            <person name="Petrasek J."/>
            <person name="Van de Peer Y."/>
            <person name="Friml J."/>
            <person name="Beilby M."/>
            <person name="Dolan L."/>
            <person name="Kohara Y."/>
            <person name="Sugano S."/>
            <person name="Fujiyama A."/>
            <person name="Delaux P.-M."/>
            <person name="Quint M."/>
            <person name="TheiBen G."/>
            <person name="Hagemann M."/>
            <person name="Harholt J."/>
            <person name="Dunand C."/>
            <person name="Zachgo S."/>
            <person name="Langdale J."/>
            <person name="Maumus F."/>
            <person name="Straeten D.V.D."/>
            <person name="Gould S.B."/>
            <person name="Rensing S.A."/>
        </authorList>
    </citation>
    <scope>NUCLEOTIDE SEQUENCE [LARGE SCALE GENOMIC DNA]</scope>
    <source>
        <strain evidence="2 3">S276</strain>
    </source>
</reference>
<gene>
    <name evidence="2" type="ORF">CBR_g19353</name>
</gene>
<evidence type="ECO:0000313" key="3">
    <source>
        <dbReference type="Proteomes" id="UP000265515"/>
    </source>
</evidence>